<dbReference type="GO" id="GO:0031071">
    <property type="term" value="F:cysteine desulfurase activity"/>
    <property type="evidence" value="ECO:0007669"/>
    <property type="project" value="UniProtKB-EC"/>
</dbReference>
<dbReference type="FunFam" id="3.40.640.10:FF:000084">
    <property type="entry name" value="IscS-like cysteine desulfurase"/>
    <property type="match status" value="1"/>
</dbReference>
<dbReference type="Gene3D" id="3.90.1150.10">
    <property type="entry name" value="Aspartate Aminotransferase, domain 1"/>
    <property type="match status" value="1"/>
</dbReference>
<dbReference type="InterPro" id="IPR015421">
    <property type="entry name" value="PyrdxlP-dep_Trfase_major"/>
</dbReference>
<dbReference type="InterPro" id="IPR016454">
    <property type="entry name" value="Cysteine_dSase"/>
</dbReference>
<dbReference type="RefSeq" id="WP_160197276.1">
    <property type="nucleotide sequence ID" value="NZ_QXXA01000007.1"/>
</dbReference>
<comment type="catalytic activity">
    <reaction evidence="8">
        <text>(sulfur carrier)-H + L-cysteine = (sulfur carrier)-SH + L-alanine</text>
        <dbReference type="Rhea" id="RHEA:43892"/>
        <dbReference type="Rhea" id="RHEA-COMP:14737"/>
        <dbReference type="Rhea" id="RHEA-COMP:14739"/>
        <dbReference type="ChEBI" id="CHEBI:29917"/>
        <dbReference type="ChEBI" id="CHEBI:35235"/>
        <dbReference type="ChEBI" id="CHEBI:57972"/>
        <dbReference type="ChEBI" id="CHEBI:64428"/>
        <dbReference type="EC" id="2.8.1.7"/>
    </reaction>
</comment>
<dbReference type="Gene3D" id="3.40.640.10">
    <property type="entry name" value="Type I PLP-dependent aspartate aminotransferase-like (Major domain)"/>
    <property type="match status" value="1"/>
</dbReference>
<accession>A0A845QV77</accession>
<evidence type="ECO:0000256" key="7">
    <source>
        <dbReference type="ARBA" id="ARBA00023014"/>
    </source>
</evidence>
<evidence type="ECO:0000256" key="6">
    <source>
        <dbReference type="ARBA" id="ARBA00023004"/>
    </source>
</evidence>
<evidence type="ECO:0000256" key="8">
    <source>
        <dbReference type="ARBA" id="ARBA00050776"/>
    </source>
</evidence>
<keyword evidence="11" id="KW-1185">Reference proteome</keyword>
<dbReference type="Pfam" id="PF00266">
    <property type="entry name" value="Aminotran_5"/>
    <property type="match status" value="1"/>
</dbReference>
<dbReference type="AlphaFoldDB" id="A0A845QV77"/>
<reference evidence="10 11" key="1">
    <citation type="submission" date="2018-08" db="EMBL/GenBank/DDBJ databases">
        <title>Murine metabolic-syndrome-specific gut microbial biobank.</title>
        <authorList>
            <person name="Liu C."/>
        </authorList>
    </citation>
    <scope>NUCLEOTIDE SEQUENCE [LARGE SCALE GENOMIC DNA]</scope>
    <source>
        <strain evidence="10 11">583</strain>
    </source>
</reference>
<evidence type="ECO:0000256" key="3">
    <source>
        <dbReference type="ARBA" id="ARBA00022679"/>
    </source>
</evidence>
<keyword evidence="3" id="KW-0808">Transferase</keyword>
<evidence type="ECO:0000256" key="1">
    <source>
        <dbReference type="ARBA" id="ARBA00001933"/>
    </source>
</evidence>
<dbReference type="InterPro" id="IPR015424">
    <property type="entry name" value="PyrdxlP-dep_Trfase"/>
</dbReference>
<evidence type="ECO:0000256" key="2">
    <source>
        <dbReference type="ARBA" id="ARBA00006490"/>
    </source>
</evidence>
<dbReference type="GO" id="GO:0046872">
    <property type="term" value="F:metal ion binding"/>
    <property type="evidence" value="ECO:0007669"/>
    <property type="project" value="UniProtKB-KW"/>
</dbReference>
<evidence type="ECO:0000256" key="5">
    <source>
        <dbReference type="ARBA" id="ARBA00022898"/>
    </source>
</evidence>
<dbReference type="OrthoDB" id="9808002at2"/>
<dbReference type="Gene3D" id="1.10.260.50">
    <property type="match status" value="1"/>
</dbReference>
<dbReference type="InterPro" id="IPR000192">
    <property type="entry name" value="Aminotrans_V_dom"/>
</dbReference>
<evidence type="ECO:0000256" key="4">
    <source>
        <dbReference type="ARBA" id="ARBA00022723"/>
    </source>
</evidence>
<name>A0A845QV77_9CLOT</name>
<evidence type="ECO:0000313" key="10">
    <source>
        <dbReference type="EMBL" id="NBI06807.1"/>
    </source>
</evidence>
<evidence type="ECO:0000313" key="11">
    <source>
        <dbReference type="Proteomes" id="UP000467132"/>
    </source>
</evidence>
<keyword evidence="7" id="KW-0411">Iron-sulfur</keyword>
<dbReference type="Proteomes" id="UP000467132">
    <property type="component" value="Unassembled WGS sequence"/>
</dbReference>
<dbReference type="PIRSF" id="PIRSF005572">
    <property type="entry name" value="NifS"/>
    <property type="match status" value="1"/>
</dbReference>
<protein>
    <submittedName>
        <fullName evidence="10">Cysteine desulfurase</fullName>
    </submittedName>
</protein>
<dbReference type="InterPro" id="IPR015422">
    <property type="entry name" value="PyrdxlP-dep_Trfase_small"/>
</dbReference>
<organism evidence="10 11">
    <name type="scientific">Senegalia massiliensis</name>
    <dbReference type="NCBI Taxonomy" id="1720316"/>
    <lineage>
        <taxon>Bacteria</taxon>
        <taxon>Bacillati</taxon>
        <taxon>Bacillota</taxon>
        <taxon>Clostridia</taxon>
        <taxon>Eubacteriales</taxon>
        <taxon>Clostridiaceae</taxon>
        <taxon>Senegalia</taxon>
    </lineage>
</organism>
<dbReference type="PANTHER" id="PTHR11601">
    <property type="entry name" value="CYSTEINE DESULFURYLASE FAMILY MEMBER"/>
    <property type="match status" value="1"/>
</dbReference>
<gene>
    <name evidence="10" type="ORF">D3Z33_08020</name>
</gene>
<comment type="cofactor">
    <cofactor evidence="1">
        <name>pyridoxal 5'-phosphate</name>
        <dbReference type="ChEBI" id="CHEBI:597326"/>
    </cofactor>
</comment>
<proteinExistence type="inferred from homology"/>
<evidence type="ECO:0000259" key="9">
    <source>
        <dbReference type="Pfam" id="PF00266"/>
    </source>
</evidence>
<keyword evidence="6" id="KW-0408">Iron</keyword>
<dbReference type="GO" id="GO:0051536">
    <property type="term" value="F:iron-sulfur cluster binding"/>
    <property type="evidence" value="ECO:0007669"/>
    <property type="project" value="UniProtKB-KW"/>
</dbReference>
<dbReference type="SUPFAM" id="SSF53383">
    <property type="entry name" value="PLP-dependent transferases"/>
    <property type="match status" value="1"/>
</dbReference>
<sequence>MFVYLDNSATTKPRDEVIDEMNILLREDYGNPSSLHRMGLKVEKKIKRGRDIISKYLNVKSSEIYFTSGGTESNNIAIQGIIEANKNKGNHIITSKIEHPSVLNILKNYEQKGFKITYLDVDEYGIIDLNQFKDELLEDTILVSLMMVNNEVGSIQPLEKVKEIINNNKSNAYLHVDGIQALGKIDFNIKKMGIDSFSFSAHKIHGPKGVGCLYIRDGLNIKSIIFGGEQEKGIRSGTENTPGIIGLSKAIEILNSEGNSEKKYLDDLKNYFIEKVKENISDIKINTAYINSAPHIVNISFINTKGEVLLHFLESDDIYVSTGSACSSKDDRGSYVLKSMGLKNVEIESAIRFSFSIYNTKEQIDYVIKKLKLRVEEIRDIMMR</sequence>
<comment type="similarity">
    <text evidence="2">Belongs to the class-V pyridoxal-phosphate-dependent aminotransferase family. NifS/IscS subfamily.</text>
</comment>
<dbReference type="EMBL" id="QXXA01000007">
    <property type="protein sequence ID" value="NBI06807.1"/>
    <property type="molecule type" value="Genomic_DNA"/>
</dbReference>
<dbReference type="PANTHER" id="PTHR11601:SF34">
    <property type="entry name" value="CYSTEINE DESULFURASE"/>
    <property type="match status" value="1"/>
</dbReference>
<keyword evidence="4" id="KW-0479">Metal-binding</keyword>
<keyword evidence="5" id="KW-0663">Pyridoxal phosphate</keyword>
<comment type="caution">
    <text evidence="10">The sequence shown here is derived from an EMBL/GenBank/DDBJ whole genome shotgun (WGS) entry which is preliminary data.</text>
</comment>
<feature type="domain" description="Aminotransferase class V" evidence="9">
    <location>
        <begin position="3"/>
        <end position="367"/>
    </location>
</feature>